<evidence type="ECO:0000313" key="3">
    <source>
        <dbReference type="EMBL" id="KAK4138807.1"/>
    </source>
</evidence>
<evidence type="ECO:0000256" key="2">
    <source>
        <dbReference type="SAM" id="SignalP"/>
    </source>
</evidence>
<feature type="signal peptide" evidence="2">
    <location>
        <begin position="1"/>
        <end position="19"/>
    </location>
</feature>
<feature type="chain" id="PRO_5043029414" description="Secreted protein" evidence="2">
    <location>
        <begin position="20"/>
        <end position="148"/>
    </location>
</feature>
<comment type="caution">
    <text evidence="3">The sequence shown here is derived from an EMBL/GenBank/DDBJ whole genome shotgun (WGS) entry which is preliminary data.</text>
</comment>
<proteinExistence type="predicted"/>
<dbReference type="EMBL" id="MU853401">
    <property type="protein sequence ID" value="KAK4138807.1"/>
    <property type="molecule type" value="Genomic_DNA"/>
</dbReference>
<name>A0AAN6UT86_9PEZI</name>
<dbReference type="Proteomes" id="UP001304895">
    <property type="component" value="Unassembled WGS sequence"/>
</dbReference>
<accession>A0AAN6UT86</accession>
<evidence type="ECO:0000256" key="1">
    <source>
        <dbReference type="SAM" id="MobiDB-lite"/>
    </source>
</evidence>
<gene>
    <name evidence="3" type="ORF">BT67DRAFT_22901</name>
</gene>
<reference evidence="3" key="2">
    <citation type="submission" date="2023-05" db="EMBL/GenBank/DDBJ databases">
        <authorList>
            <consortium name="Lawrence Berkeley National Laboratory"/>
            <person name="Steindorff A."/>
            <person name="Hensen N."/>
            <person name="Bonometti L."/>
            <person name="Westerberg I."/>
            <person name="Brannstrom I.O."/>
            <person name="Guillou S."/>
            <person name="Cros-Aarteil S."/>
            <person name="Calhoun S."/>
            <person name="Haridas S."/>
            <person name="Kuo A."/>
            <person name="Mondo S."/>
            <person name="Pangilinan J."/>
            <person name="Riley R."/>
            <person name="Labutti K."/>
            <person name="Andreopoulos B."/>
            <person name="Lipzen A."/>
            <person name="Chen C."/>
            <person name="Yanf M."/>
            <person name="Daum C."/>
            <person name="Ng V."/>
            <person name="Clum A."/>
            <person name="Ohm R."/>
            <person name="Martin F."/>
            <person name="Silar P."/>
            <person name="Natvig D."/>
            <person name="Lalanne C."/>
            <person name="Gautier V."/>
            <person name="Ament-Velasquez S.L."/>
            <person name="Kruys A."/>
            <person name="Hutchinson M.I."/>
            <person name="Powell A.J."/>
            <person name="Barry K."/>
            <person name="Miller A.N."/>
            <person name="Grigoriev I.V."/>
            <person name="Debuchy R."/>
            <person name="Gladieux P."/>
            <person name="Thoren M.H."/>
            <person name="Johannesson H."/>
        </authorList>
    </citation>
    <scope>NUCLEOTIDE SEQUENCE</scope>
    <source>
        <strain evidence="3">CBS 123565</strain>
    </source>
</reference>
<feature type="region of interest" description="Disordered" evidence="1">
    <location>
        <begin position="101"/>
        <end position="120"/>
    </location>
</feature>
<protein>
    <recommendedName>
        <fullName evidence="5">Secreted protein</fullName>
    </recommendedName>
</protein>
<reference evidence="3" key="1">
    <citation type="journal article" date="2023" name="Mol. Phylogenet. Evol.">
        <title>Genome-scale phylogeny and comparative genomics of the fungal order Sordariales.</title>
        <authorList>
            <person name="Hensen N."/>
            <person name="Bonometti L."/>
            <person name="Westerberg I."/>
            <person name="Brannstrom I.O."/>
            <person name="Guillou S."/>
            <person name="Cros-Aarteil S."/>
            <person name="Calhoun S."/>
            <person name="Haridas S."/>
            <person name="Kuo A."/>
            <person name="Mondo S."/>
            <person name="Pangilinan J."/>
            <person name="Riley R."/>
            <person name="LaButti K."/>
            <person name="Andreopoulos B."/>
            <person name="Lipzen A."/>
            <person name="Chen C."/>
            <person name="Yan M."/>
            <person name="Daum C."/>
            <person name="Ng V."/>
            <person name="Clum A."/>
            <person name="Steindorff A."/>
            <person name="Ohm R.A."/>
            <person name="Martin F."/>
            <person name="Silar P."/>
            <person name="Natvig D.O."/>
            <person name="Lalanne C."/>
            <person name="Gautier V."/>
            <person name="Ament-Velasquez S.L."/>
            <person name="Kruys A."/>
            <person name="Hutchinson M.I."/>
            <person name="Powell A.J."/>
            <person name="Barry K."/>
            <person name="Miller A.N."/>
            <person name="Grigoriev I.V."/>
            <person name="Debuchy R."/>
            <person name="Gladieux P."/>
            <person name="Hiltunen Thoren M."/>
            <person name="Johannesson H."/>
        </authorList>
    </citation>
    <scope>NUCLEOTIDE SEQUENCE</scope>
    <source>
        <strain evidence="3">CBS 123565</strain>
    </source>
</reference>
<keyword evidence="4" id="KW-1185">Reference proteome</keyword>
<organism evidence="3 4">
    <name type="scientific">Trichocladium antarcticum</name>
    <dbReference type="NCBI Taxonomy" id="1450529"/>
    <lineage>
        <taxon>Eukaryota</taxon>
        <taxon>Fungi</taxon>
        <taxon>Dikarya</taxon>
        <taxon>Ascomycota</taxon>
        <taxon>Pezizomycotina</taxon>
        <taxon>Sordariomycetes</taxon>
        <taxon>Sordariomycetidae</taxon>
        <taxon>Sordariales</taxon>
        <taxon>Chaetomiaceae</taxon>
        <taxon>Trichocladium</taxon>
    </lineage>
</organism>
<evidence type="ECO:0008006" key="5">
    <source>
        <dbReference type="Google" id="ProtNLM"/>
    </source>
</evidence>
<dbReference type="AlphaFoldDB" id="A0AAN6UT86"/>
<keyword evidence="2" id="KW-0732">Signal</keyword>
<sequence length="148" mass="16557">MNYLSDRCAMACLLLCCSARWLCSGGLRFYVRCVSCAGAGQLLASLGQPGSLKGRMLPWLSGCPTSHWPRALNEWSLSQAKQPRHGDWGPLWHRQELRRQSFSPGTFPSPHNADSANRRTGEHSITHYSRGSYRTGVSELYCPFLLLD</sequence>
<evidence type="ECO:0000313" key="4">
    <source>
        <dbReference type="Proteomes" id="UP001304895"/>
    </source>
</evidence>